<feature type="compositionally biased region" description="Polar residues" evidence="1">
    <location>
        <begin position="28"/>
        <end position="38"/>
    </location>
</feature>
<dbReference type="Pfam" id="PF00300">
    <property type="entry name" value="His_Phos_1"/>
    <property type="match status" value="1"/>
</dbReference>
<dbReference type="InterPro" id="IPR001345">
    <property type="entry name" value="PG/BPGM_mutase_AS"/>
</dbReference>
<sequence>MKKRYLTIKTDYLGISTGGGDGGVDGGKNNSPLRTSNGPIIAPRTKVELNDHPLKKDLAPILDDSAVTNINKVIESKKPINLLLVTHNARLRCFLEDVLGDLMKSLRTQNNVDEIRFKNCCILRLSLKRGMSKGVIELVYEGDVMNRKEGAYFRTPSTKAKEGDVDFLPFEFGLDTLNIVPASVKEDYNIYIVRHGEAEHNLKGSLHLTKDTLLTSNSKKQDDGVRQAVRAGSALASILNGDNIKTVFVSELKRTRQTLSVMMRQMGIRKDMIVLPCSNELKYSEGGRCDAIGKSQFALVPAENKAVCPENMSGDMCTVVDGFKVDWGHYMNFKKDSTVSCADRNMIQIMLDIVGNA</sequence>
<evidence type="ECO:0000313" key="3">
    <source>
        <dbReference type="Proteomes" id="UP000594342"/>
    </source>
</evidence>
<protein>
    <submittedName>
        <fullName evidence="2">Histidine phosphatase family protein</fullName>
    </submittedName>
</protein>
<feature type="region of interest" description="Disordered" evidence="1">
    <location>
        <begin position="19"/>
        <end position="40"/>
    </location>
</feature>
<dbReference type="Gene3D" id="3.40.50.1240">
    <property type="entry name" value="Phosphoglycerate mutase-like"/>
    <property type="match status" value="1"/>
</dbReference>
<organism evidence="2 3">
    <name type="scientific">Yasminevirus sp. GU-2018</name>
    <dbReference type="NCBI Taxonomy" id="2420051"/>
    <lineage>
        <taxon>Viruses</taxon>
        <taxon>Varidnaviria</taxon>
        <taxon>Bamfordvirae</taxon>
        <taxon>Nucleocytoviricota</taxon>
        <taxon>Megaviricetes</taxon>
        <taxon>Imitervirales</taxon>
        <taxon>Mimiviridae</taxon>
        <taxon>Klosneuvirinae</taxon>
        <taxon>Yasminevirus</taxon>
        <taxon>Yasminevirus saudimassiliense</taxon>
    </lineage>
</organism>
<dbReference type="GO" id="GO:0016791">
    <property type="term" value="F:phosphatase activity"/>
    <property type="evidence" value="ECO:0007669"/>
    <property type="project" value="TreeGrafter"/>
</dbReference>
<gene>
    <name evidence="2" type="ORF">YASMINEVIRUS_1515</name>
</gene>
<dbReference type="InterPro" id="IPR050275">
    <property type="entry name" value="PGM_Phosphatase"/>
</dbReference>
<dbReference type="PANTHER" id="PTHR48100">
    <property type="entry name" value="BROAD-SPECIFICITY PHOSPHATASE YOR283W-RELATED"/>
    <property type="match status" value="1"/>
</dbReference>
<dbReference type="SUPFAM" id="SSF53254">
    <property type="entry name" value="Phosphoglycerate mutase-like"/>
    <property type="match status" value="1"/>
</dbReference>
<dbReference type="EMBL" id="UPSH01000002">
    <property type="protein sequence ID" value="VBB18983.1"/>
    <property type="molecule type" value="Genomic_DNA"/>
</dbReference>
<evidence type="ECO:0000256" key="1">
    <source>
        <dbReference type="SAM" id="MobiDB-lite"/>
    </source>
</evidence>
<accession>A0A5K0UBI2</accession>
<evidence type="ECO:0000313" key="2">
    <source>
        <dbReference type="EMBL" id="VBB18983.1"/>
    </source>
</evidence>
<comment type="caution">
    <text evidence="2">The sequence shown here is derived from an EMBL/GenBank/DDBJ whole genome shotgun (WGS) entry which is preliminary data.</text>
</comment>
<dbReference type="InterPro" id="IPR029033">
    <property type="entry name" value="His_PPase_superfam"/>
</dbReference>
<dbReference type="CDD" id="cd07067">
    <property type="entry name" value="HP_PGM_like"/>
    <property type="match status" value="1"/>
</dbReference>
<dbReference type="Proteomes" id="UP000594342">
    <property type="component" value="Unassembled WGS sequence"/>
</dbReference>
<reference evidence="2 3" key="1">
    <citation type="submission" date="2018-10" db="EMBL/GenBank/DDBJ databases">
        <authorList>
            <consortium name="IHU Genomes"/>
        </authorList>
    </citation>
    <scope>NUCLEOTIDE SEQUENCE [LARGE SCALE GENOMIC DNA]</scope>
    <source>
        <strain evidence="2 3">A1</strain>
    </source>
</reference>
<proteinExistence type="predicted"/>
<keyword evidence="3" id="KW-1185">Reference proteome</keyword>
<dbReference type="InterPro" id="IPR013078">
    <property type="entry name" value="His_Pase_superF_clade-1"/>
</dbReference>
<name>A0A5K0UBI2_9VIRU</name>
<dbReference type="PROSITE" id="PS00175">
    <property type="entry name" value="PG_MUTASE"/>
    <property type="match status" value="1"/>
</dbReference>